<sequence>MFFEYALATGLEDEIIKEGKLMFNTLLYQFLKIDNVISFINKDYNDYKNEGLKVIETNDNNLMEKIREVIKNYKIDYFLVIAPEEDGILYKLTEFIERYGIKNLGSSSEAVKVAGDKYKTYLAIKDIVRTPKTIKGKYIIKKIDGCGGYHQLINENYIIQEYIEGESLSVSLIVGKKIYPLSLNRQYIDKKFVGADVNIDHNLKSEIFNEVVKAVKAIKGLNGYVGVDVVVNKNLIYIIEINPRITTCICKLNTYPTLAELLIKNANGEDLNFNVSGGSFRL</sequence>
<evidence type="ECO:0000259" key="3">
    <source>
        <dbReference type="PROSITE" id="PS50975"/>
    </source>
</evidence>
<evidence type="ECO:0000256" key="2">
    <source>
        <dbReference type="PROSITE-ProRule" id="PRU00409"/>
    </source>
</evidence>
<dbReference type="PATRIC" id="fig|1069083.5.peg.888"/>
<organism evidence="4 5">
    <name type="scientific">Methanocaldococcus villosus KIN24-T80</name>
    <dbReference type="NCBI Taxonomy" id="1069083"/>
    <lineage>
        <taxon>Archaea</taxon>
        <taxon>Methanobacteriati</taxon>
        <taxon>Methanobacteriota</taxon>
        <taxon>Methanomada group</taxon>
        <taxon>Methanococci</taxon>
        <taxon>Methanococcales</taxon>
        <taxon>Methanocaldococcaceae</taxon>
        <taxon>Methanocaldococcus</taxon>
    </lineage>
</organism>
<dbReference type="GO" id="GO:0005524">
    <property type="term" value="F:ATP binding"/>
    <property type="evidence" value="ECO:0007669"/>
    <property type="project" value="UniProtKB-UniRule"/>
</dbReference>
<name>N6V1G2_9EURY</name>
<dbReference type="InterPro" id="IPR024710">
    <property type="entry name" value="MfnD"/>
</dbReference>
<dbReference type="InterPro" id="IPR011761">
    <property type="entry name" value="ATP-grasp"/>
</dbReference>
<dbReference type="InterPro" id="IPR005479">
    <property type="entry name" value="CPAse_ATP-bd"/>
</dbReference>
<dbReference type="Proteomes" id="UP000053695">
    <property type="component" value="Unassembled WGS sequence"/>
</dbReference>
<dbReference type="Pfam" id="PF02655">
    <property type="entry name" value="ATP-grasp_3"/>
    <property type="match status" value="1"/>
</dbReference>
<evidence type="ECO:0000313" key="4">
    <source>
        <dbReference type="EMBL" id="ENN96103.1"/>
    </source>
</evidence>
<dbReference type="InterPro" id="IPR040803">
    <property type="entry name" value="MfnD_preATP-grasp"/>
</dbReference>
<reference evidence="4 5" key="1">
    <citation type="journal article" date="2013" name="Genome Announc.">
        <title>Draft Genome Sequence of a Highly Flagellated, Fast-Swimming Archaeon, Methanocaldococcus villosus Strain KIN24-T80 (DSM 22612).</title>
        <authorList>
            <person name="Thennarasu S."/>
            <person name="Polireddy D."/>
            <person name="Antony A."/>
            <person name="Yada M.R."/>
            <person name="Algarawi S."/>
            <person name="Sivakumar N."/>
        </authorList>
    </citation>
    <scope>NUCLEOTIDE SEQUENCE [LARGE SCALE GENOMIC DNA]</scope>
    <source>
        <strain evidence="4 5">KIN24-T80</strain>
    </source>
</reference>
<keyword evidence="2" id="KW-0547">Nucleotide-binding</keyword>
<dbReference type="PROSITE" id="PS50975">
    <property type="entry name" value="ATP_GRASP"/>
    <property type="match status" value="1"/>
</dbReference>
<dbReference type="AlphaFoldDB" id="N6V1G2"/>
<dbReference type="OrthoDB" id="133985at2157"/>
<dbReference type="GO" id="GO:0046872">
    <property type="term" value="F:metal ion binding"/>
    <property type="evidence" value="ECO:0007669"/>
    <property type="project" value="InterPro"/>
</dbReference>
<dbReference type="InterPro" id="IPR003806">
    <property type="entry name" value="ATP-grasp_PylC-type"/>
</dbReference>
<comment type="cofactor">
    <cofactor evidence="1">
        <name>Mn(2+)</name>
        <dbReference type="ChEBI" id="CHEBI:29035"/>
    </cofactor>
</comment>
<dbReference type="InterPro" id="IPR053510">
    <property type="entry name" value="Tyramine-Glutamate_Synthase"/>
</dbReference>
<dbReference type="NCBIfam" id="NF040722">
    <property type="entry name" value="MfnD_Meth"/>
    <property type="match status" value="1"/>
</dbReference>
<dbReference type="PIRSF" id="PIRSF016766">
    <property type="entry name" value="UCP016766_ATPgrasp"/>
    <property type="match status" value="1"/>
</dbReference>
<proteinExistence type="predicted"/>
<dbReference type="STRING" id="1069083.GCA_000371805_00619"/>
<dbReference type="RefSeq" id="WP_004591840.1">
    <property type="nucleotide sequence ID" value="NZ_APMM01000028.1"/>
</dbReference>
<keyword evidence="5" id="KW-1185">Reference proteome</keyword>
<dbReference type="Gene3D" id="3.40.50.11770">
    <property type="match status" value="1"/>
</dbReference>
<dbReference type="Gene3D" id="3.30.470.20">
    <property type="entry name" value="ATP-grasp fold, B domain"/>
    <property type="match status" value="1"/>
</dbReference>
<evidence type="ECO:0000313" key="5">
    <source>
        <dbReference type="Proteomes" id="UP000053695"/>
    </source>
</evidence>
<feature type="domain" description="ATP-grasp" evidence="3">
    <location>
        <begin position="93"/>
        <end position="267"/>
    </location>
</feature>
<dbReference type="PROSITE" id="PS00867">
    <property type="entry name" value="CPSASE_2"/>
    <property type="match status" value="1"/>
</dbReference>
<dbReference type="EMBL" id="APMM01000028">
    <property type="protein sequence ID" value="ENN96103.1"/>
    <property type="molecule type" value="Genomic_DNA"/>
</dbReference>
<accession>N6V1G2</accession>
<comment type="caution">
    <text evidence="4">The sequence shown here is derived from an EMBL/GenBank/DDBJ whole genome shotgun (WGS) entry which is preliminary data.</text>
</comment>
<evidence type="ECO:0000256" key="1">
    <source>
        <dbReference type="ARBA" id="ARBA00001936"/>
    </source>
</evidence>
<keyword evidence="2" id="KW-0067">ATP-binding</keyword>
<protein>
    <recommendedName>
        <fullName evidence="3">ATP-grasp domain-containing protein</fullName>
    </recommendedName>
</protein>
<dbReference type="SUPFAM" id="SSF56059">
    <property type="entry name" value="Glutathione synthetase ATP-binding domain-like"/>
    <property type="match status" value="1"/>
</dbReference>
<gene>
    <name evidence="4" type="ORF">J422_04528</name>
</gene>
<dbReference type="Gene3D" id="2.30.36.100">
    <property type="match status" value="1"/>
</dbReference>
<dbReference type="Pfam" id="PF18301">
    <property type="entry name" value="preATP-grasp_3"/>
    <property type="match status" value="1"/>
</dbReference>